<gene>
    <name evidence="2" type="ORF">ACFQND_08525</name>
</gene>
<dbReference type="EMBL" id="JBHSRS010000018">
    <property type="protein sequence ID" value="MFC6281270.1"/>
    <property type="molecule type" value="Genomic_DNA"/>
</dbReference>
<reference evidence="3" key="1">
    <citation type="journal article" date="2019" name="Int. J. Syst. Evol. Microbiol.">
        <title>The Global Catalogue of Microorganisms (GCM) 10K type strain sequencing project: providing services to taxonomists for standard genome sequencing and annotation.</title>
        <authorList>
            <consortium name="The Broad Institute Genomics Platform"/>
            <consortium name="The Broad Institute Genome Sequencing Center for Infectious Disease"/>
            <person name="Wu L."/>
            <person name="Ma J."/>
        </authorList>
    </citation>
    <scope>NUCLEOTIDE SEQUENCE [LARGE SCALE GENOMIC DNA]</scope>
    <source>
        <strain evidence="3">CCUG 39402</strain>
    </source>
</reference>
<dbReference type="PANTHER" id="PTHR33303">
    <property type="entry name" value="CYTOPLASMIC PROTEIN-RELATED"/>
    <property type="match status" value="1"/>
</dbReference>
<feature type="domain" description="CoA-binding" evidence="1">
    <location>
        <begin position="14"/>
        <end position="108"/>
    </location>
</feature>
<dbReference type="SUPFAM" id="SSF51735">
    <property type="entry name" value="NAD(P)-binding Rossmann-fold domains"/>
    <property type="match status" value="1"/>
</dbReference>
<dbReference type="Gene3D" id="3.40.50.720">
    <property type="entry name" value="NAD(P)-binding Rossmann-like Domain"/>
    <property type="match status" value="1"/>
</dbReference>
<organism evidence="2 3">
    <name type="scientific">Polaromonas aquatica</name>
    <dbReference type="NCBI Taxonomy" id="332657"/>
    <lineage>
        <taxon>Bacteria</taxon>
        <taxon>Pseudomonadati</taxon>
        <taxon>Pseudomonadota</taxon>
        <taxon>Betaproteobacteria</taxon>
        <taxon>Burkholderiales</taxon>
        <taxon>Comamonadaceae</taxon>
        <taxon>Polaromonas</taxon>
    </lineage>
</organism>
<evidence type="ECO:0000259" key="1">
    <source>
        <dbReference type="SMART" id="SM00881"/>
    </source>
</evidence>
<accession>A0ABW1TWL3</accession>
<dbReference type="PANTHER" id="PTHR33303:SF2">
    <property type="entry name" value="COA-BINDING DOMAIN-CONTAINING PROTEIN"/>
    <property type="match status" value="1"/>
</dbReference>
<proteinExistence type="predicted"/>
<evidence type="ECO:0000313" key="2">
    <source>
        <dbReference type="EMBL" id="MFC6281270.1"/>
    </source>
</evidence>
<dbReference type="InterPro" id="IPR003781">
    <property type="entry name" value="CoA-bd"/>
</dbReference>
<protein>
    <submittedName>
        <fullName evidence="2">CoA-binding protein</fullName>
    </submittedName>
</protein>
<sequence length="143" mass="15496">MKPPAPADRIPHILKHCRTIAVVGLSHKPHRASFDVARYMQGHGYRIIPVNPNETEVLGEKAYATLADAAAHEKIELVNCFRNSEDIPPIVDEAIAIGARAVWMQLGISNAAAAAKAEAAGLLVVQDHCLKIDHRVLLSSNLL</sequence>
<dbReference type="SMART" id="SM00881">
    <property type="entry name" value="CoA_binding"/>
    <property type="match status" value="1"/>
</dbReference>
<comment type="caution">
    <text evidence="2">The sequence shown here is derived from an EMBL/GenBank/DDBJ whole genome shotgun (WGS) entry which is preliminary data.</text>
</comment>
<evidence type="ECO:0000313" key="3">
    <source>
        <dbReference type="Proteomes" id="UP001596270"/>
    </source>
</evidence>
<keyword evidence="3" id="KW-1185">Reference proteome</keyword>
<dbReference type="Pfam" id="PF13380">
    <property type="entry name" value="CoA_binding_2"/>
    <property type="match status" value="1"/>
</dbReference>
<dbReference type="InterPro" id="IPR036291">
    <property type="entry name" value="NAD(P)-bd_dom_sf"/>
</dbReference>
<name>A0ABW1TWL3_9BURK</name>
<dbReference type="RefSeq" id="WP_371436795.1">
    <property type="nucleotide sequence ID" value="NZ_JBHSRS010000018.1"/>
</dbReference>
<dbReference type="Proteomes" id="UP001596270">
    <property type="component" value="Unassembled WGS sequence"/>
</dbReference>